<dbReference type="GO" id="GO:0016020">
    <property type="term" value="C:membrane"/>
    <property type="evidence" value="ECO:0007669"/>
    <property type="project" value="UniProtKB-SubCell"/>
</dbReference>
<keyword evidence="3 6" id="KW-0812">Transmembrane</keyword>
<comment type="subcellular location">
    <subcellularLocation>
        <location evidence="1">Membrane</location>
        <topology evidence="1">Multi-pass membrane protein</topology>
    </subcellularLocation>
</comment>
<feature type="transmembrane region" description="Helical" evidence="6">
    <location>
        <begin position="195"/>
        <end position="216"/>
    </location>
</feature>
<protein>
    <submittedName>
        <fullName evidence="7">AI-2E family transporter</fullName>
    </submittedName>
</protein>
<dbReference type="AlphaFoldDB" id="A0A6F8T7B4"/>
<dbReference type="Proteomes" id="UP000502894">
    <property type="component" value="Chromosome"/>
</dbReference>
<feature type="transmembrane region" description="Helical" evidence="6">
    <location>
        <begin position="12"/>
        <end position="41"/>
    </location>
</feature>
<name>A0A6F8T7B4_9GAMM</name>
<dbReference type="GO" id="GO:0055085">
    <property type="term" value="P:transmembrane transport"/>
    <property type="evidence" value="ECO:0007669"/>
    <property type="project" value="TreeGrafter"/>
</dbReference>
<feature type="transmembrane region" description="Helical" evidence="6">
    <location>
        <begin position="61"/>
        <end position="82"/>
    </location>
</feature>
<dbReference type="EMBL" id="AP022839">
    <property type="protein sequence ID" value="BCA96341.1"/>
    <property type="molecule type" value="Genomic_DNA"/>
</dbReference>
<keyword evidence="4 6" id="KW-1133">Transmembrane helix</keyword>
<sequence length="359" mass="40269">MNRIISFAAGLVLVWIIGSLLIAGRGILIPIVIAIFLWHLLNTINSGVQKIPLIGPRLPTWLSMILSLAVVAVSMDMLINIIGNNVNEVIAASPRYQENLLTIFNNLDQRFHIKGFIDFNYIVKSLSIQNMLLNIYGVFTTITSSAVLIALYVVFLFVEQHYFIQKMDALFHKKEHQKLVNNIISHITRDTQTYLGIKTMLSLLTSISSWFIINWVGLDFAAFWALLIFFLNYIPNIGAIVATAFPAALALIQFQSWVPFFVMTSGIVAVQFVVGNFLEPRLLGKSLNLSPLVILVALGLWGSIWGVLGMFLSVPITVMMMIIFAHFDGTRPIAILLSQDGYIFKSYETIEEHVMMDKA</sequence>
<dbReference type="InterPro" id="IPR002549">
    <property type="entry name" value="AI-2E-like"/>
</dbReference>
<dbReference type="PANTHER" id="PTHR21716">
    <property type="entry name" value="TRANSMEMBRANE PROTEIN"/>
    <property type="match status" value="1"/>
</dbReference>
<proteinExistence type="inferred from homology"/>
<keyword evidence="8" id="KW-1185">Reference proteome</keyword>
<feature type="transmembrane region" description="Helical" evidence="6">
    <location>
        <begin position="222"/>
        <end position="245"/>
    </location>
</feature>
<evidence type="ECO:0000256" key="2">
    <source>
        <dbReference type="ARBA" id="ARBA00009773"/>
    </source>
</evidence>
<accession>A0A6F8T7B4</accession>
<evidence type="ECO:0000256" key="3">
    <source>
        <dbReference type="ARBA" id="ARBA00022692"/>
    </source>
</evidence>
<gene>
    <name evidence="7" type="ORF">TUM19329_27020</name>
</gene>
<dbReference type="Pfam" id="PF01594">
    <property type="entry name" value="AI-2E_transport"/>
    <property type="match status" value="1"/>
</dbReference>
<dbReference type="KEGG" id="lant:TUM19329_27020"/>
<evidence type="ECO:0000313" key="7">
    <source>
        <dbReference type="EMBL" id="BCA96341.1"/>
    </source>
</evidence>
<comment type="similarity">
    <text evidence="2">Belongs to the autoinducer-2 exporter (AI-2E) (TC 2.A.86) family.</text>
</comment>
<feature type="transmembrane region" description="Helical" evidence="6">
    <location>
        <begin position="135"/>
        <end position="158"/>
    </location>
</feature>
<evidence type="ECO:0000313" key="8">
    <source>
        <dbReference type="Proteomes" id="UP000502894"/>
    </source>
</evidence>
<evidence type="ECO:0000256" key="1">
    <source>
        <dbReference type="ARBA" id="ARBA00004141"/>
    </source>
</evidence>
<feature type="transmembrane region" description="Helical" evidence="6">
    <location>
        <begin position="257"/>
        <end position="278"/>
    </location>
</feature>
<reference evidence="7" key="1">
    <citation type="journal article" date="2020" name="Microbiol. Resour. Announc.">
        <title>Complete Genome Sequence of Novel Psychrotolerant Legionella Strain TUM19329, Isolated from Antarctic Lake Sediment.</title>
        <authorList>
            <person name="Shimada S."/>
            <person name="Nakai R."/>
            <person name="Aoki K."/>
            <person name="Shimoeda N."/>
            <person name="Ohno G."/>
            <person name="Miyazaki Y."/>
            <person name="Kudoh S."/>
            <person name="Imura S."/>
            <person name="Watanabe K."/>
            <person name="Ishii Y."/>
            <person name="Tateda K."/>
        </authorList>
    </citation>
    <scope>NUCLEOTIDE SEQUENCE [LARGE SCALE GENOMIC DNA]</scope>
    <source>
        <strain evidence="7">TUM19329</strain>
    </source>
</reference>
<organism evidence="7 8">
    <name type="scientific">Legionella antarctica</name>
    <dbReference type="NCBI Taxonomy" id="2708020"/>
    <lineage>
        <taxon>Bacteria</taxon>
        <taxon>Pseudomonadati</taxon>
        <taxon>Pseudomonadota</taxon>
        <taxon>Gammaproteobacteria</taxon>
        <taxon>Legionellales</taxon>
        <taxon>Legionellaceae</taxon>
        <taxon>Legionella</taxon>
    </lineage>
</organism>
<evidence type="ECO:0000256" key="5">
    <source>
        <dbReference type="ARBA" id="ARBA00023136"/>
    </source>
</evidence>
<evidence type="ECO:0000256" key="4">
    <source>
        <dbReference type="ARBA" id="ARBA00022989"/>
    </source>
</evidence>
<keyword evidence="5 6" id="KW-0472">Membrane</keyword>
<dbReference type="RefSeq" id="WP_173237701.1">
    <property type="nucleotide sequence ID" value="NZ_AP022839.1"/>
</dbReference>
<dbReference type="PANTHER" id="PTHR21716:SF64">
    <property type="entry name" value="AI-2 TRANSPORT PROTEIN TQSA"/>
    <property type="match status" value="1"/>
</dbReference>
<evidence type="ECO:0000256" key="6">
    <source>
        <dbReference type="SAM" id="Phobius"/>
    </source>
</evidence>
<feature type="transmembrane region" description="Helical" evidence="6">
    <location>
        <begin position="298"/>
        <end position="325"/>
    </location>
</feature>